<dbReference type="GO" id="GO:0008320">
    <property type="term" value="F:protein transmembrane transporter activity"/>
    <property type="evidence" value="ECO:0007669"/>
    <property type="project" value="TreeGrafter"/>
</dbReference>
<dbReference type="OrthoDB" id="572300at2"/>
<dbReference type="InterPro" id="IPR051544">
    <property type="entry name" value="TPS_OM_transporter"/>
</dbReference>
<dbReference type="GO" id="GO:0098046">
    <property type="term" value="C:type V protein secretion system complex"/>
    <property type="evidence" value="ECO:0007669"/>
    <property type="project" value="TreeGrafter"/>
</dbReference>
<dbReference type="Pfam" id="PF08479">
    <property type="entry name" value="POTRA_2"/>
    <property type="match status" value="1"/>
</dbReference>
<evidence type="ECO:0000313" key="11">
    <source>
        <dbReference type="EMBL" id="SFI73742.1"/>
    </source>
</evidence>
<dbReference type="GO" id="GO:0046819">
    <property type="term" value="P:protein secretion by the type V secretion system"/>
    <property type="evidence" value="ECO:0007669"/>
    <property type="project" value="TreeGrafter"/>
</dbReference>
<dbReference type="PANTHER" id="PTHR34597:SF6">
    <property type="entry name" value="BLR6126 PROTEIN"/>
    <property type="match status" value="1"/>
</dbReference>
<evidence type="ECO:0000256" key="4">
    <source>
        <dbReference type="ARBA" id="ARBA00022452"/>
    </source>
</evidence>
<evidence type="ECO:0000256" key="3">
    <source>
        <dbReference type="ARBA" id="ARBA00022448"/>
    </source>
</evidence>
<evidence type="ECO:0000256" key="9">
    <source>
        <dbReference type="SAM" id="SignalP"/>
    </source>
</evidence>
<dbReference type="Gene3D" id="2.40.160.50">
    <property type="entry name" value="membrane protein fhac: a member of the omp85/tpsb transporter family"/>
    <property type="match status" value="1"/>
</dbReference>
<dbReference type="PROSITE" id="PS51779">
    <property type="entry name" value="POTRA"/>
    <property type="match status" value="1"/>
</dbReference>
<keyword evidence="8" id="KW-0998">Cell outer membrane</keyword>
<keyword evidence="9" id="KW-0732">Signal</keyword>
<dbReference type="STRING" id="289370.SAMN05216602_2600"/>
<dbReference type="EMBL" id="FORC01000002">
    <property type="protein sequence ID" value="SFI73742.1"/>
    <property type="molecule type" value="Genomic_DNA"/>
</dbReference>
<dbReference type="Proteomes" id="UP000183018">
    <property type="component" value="Unassembled WGS sequence"/>
</dbReference>
<comment type="subcellular location">
    <subcellularLocation>
        <location evidence="1">Cell outer membrane</location>
    </subcellularLocation>
</comment>
<protein>
    <submittedName>
        <fullName evidence="11">Hemolysin activation/secretion protein</fullName>
    </submittedName>
</protein>
<dbReference type="InterPro" id="IPR013686">
    <property type="entry name" value="Polypept-transport_assoc_ShlB"/>
</dbReference>
<evidence type="ECO:0000256" key="8">
    <source>
        <dbReference type="ARBA" id="ARBA00023237"/>
    </source>
</evidence>
<keyword evidence="3" id="KW-0813">Transport</keyword>
<evidence type="ECO:0000256" key="1">
    <source>
        <dbReference type="ARBA" id="ARBA00004442"/>
    </source>
</evidence>
<keyword evidence="7" id="KW-0472">Membrane</keyword>
<dbReference type="RefSeq" id="WP_074884248.1">
    <property type="nucleotide sequence ID" value="NZ_FORC01000002.1"/>
</dbReference>
<dbReference type="Gene3D" id="3.10.20.310">
    <property type="entry name" value="membrane protein fhac"/>
    <property type="match status" value="1"/>
</dbReference>
<evidence type="ECO:0000313" key="12">
    <source>
        <dbReference type="Proteomes" id="UP000183018"/>
    </source>
</evidence>
<name>A0A1I3KMM2_9GAMM</name>
<dbReference type="InterPro" id="IPR034746">
    <property type="entry name" value="POTRA"/>
</dbReference>
<dbReference type="InterPro" id="IPR005565">
    <property type="entry name" value="Hemolysn_activator_HlyB_C"/>
</dbReference>
<keyword evidence="12" id="KW-1185">Reference proteome</keyword>
<feature type="domain" description="POTRA" evidence="10">
    <location>
        <begin position="71"/>
        <end position="146"/>
    </location>
</feature>
<evidence type="ECO:0000256" key="7">
    <source>
        <dbReference type="ARBA" id="ARBA00023136"/>
    </source>
</evidence>
<keyword evidence="5" id="KW-0812">Transmembrane</keyword>
<keyword evidence="6" id="KW-0653">Protein transport</keyword>
<dbReference type="AlphaFoldDB" id="A0A1I3KMM2"/>
<evidence type="ECO:0000259" key="10">
    <source>
        <dbReference type="PROSITE" id="PS51779"/>
    </source>
</evidence>
<dbReference type="GO" id="GO:0009279">
    <property type="term" value="C:cell outer membrane"/>
    <property type="evidence" value="ECO:0007669"/>
    <property type="project" value="UniProtKB-SubCell"/>
</dbReference>
<proteinExistence type="inferred from homology"/>
<organism evidence="11 12">
    <name type="scientific">Phytopseudomonas argentinensis</name>
    <dbReference type="NCBI Taxonomy" id="289370"/>
    <lineage>
        <taxon>Bacteria</taxon>
        <taxon>Pseudomonadati</taxon>
        <taxon>Pseudomonadota</taxon>
        <taxon>Gammaproteobacteria</taxon>
        <taxon>Pseudomonadales</taxon>
        <taxon>Pseudomonadaceae</taxon>
        <taxon>Phytopseudomonas</taxon>
    </lineage>
</organism>
<gene>
    <name evidence="11" type="ORF">SAMN05216602_2600</name>
</gene>
<evidence type="ECO:0000256" key="6">
    <source>
        <dbReference type="ARBA" id="ARBA00022927"/>
    </source>
</evidence>
<dbReference type="PANTHER" id="PTHR34597">
    <property type="entry name" value="SLR1661 PROTEIN"/>
    <property type="match status" value="1"/>
</dbReference>
<reference evidence="12" key="1">
    <citation type="submission" date="2016-10" db="EMBL/GenBank/DDBJ databases">
        <authorList>
            <person name="Varghese N."/>
            <person name="Submissions S."/>
        </authorList>
    </citation>
    <scope>NUCLEOTIDE SEQUENCE [LARGE SCALE GENOMIC DNA]</scope>
    <source>
        <strain evidence="12">LMG 22563</strain>
    </source>
</reference>
<comment type="similarity">
    <text evidence="2">Belongs to the TPS (TC 1.B.20) family.</text>
</comment>
<sequence>MRNSLRAIPPALLLVGLSAALPAFAQIPQAAEPGRQAPLPVMPTPSTTGGPILVPQAPAVQAPQGAENFTLTLQQVQIEGVTVFSSEELEPLYRDKLNQQVTVRDLFAIANALEVKYRNAGYVTTRVVVPAQEIDGGKFRIQVIEGFVSDVVFPDDIGPAKAAVARLIEPLRSIRPINVADIERRLLLANDLPGLTVRGSLEPSPSELGGSVIVVNTERKAVDASLSLDNRNSKYLGDGGLSASASLNSFASRADRLTLNARTSLPVDRSWSVGGVYDALLSSNGLTGSLSSSYANSKPGLELEELDVESKVISEVAALTYPLIRSRRENLRVFGEFEYRNVYTDIADDAFNRDRLRILRAGLSYDRADSWKGVTAARATLHQGLDLMNASDLGSDYASRFNGRSDFTKVTADLTRVQQLAGNFSLLGTATGQVTNRPLLASEEIALGGPNFGRAFDDGEVAGDNGWAASLELRYNHFGIPALPHGAQYYAFYDAGQVWSKGEVRFEGHQNLFSTGLGVRVNLLANLYATAEIAKPLNRDVQTENDRDARAFFSLVAHY</sequence>
<dbReference type="Pfam" id="PF03865">
    <property type="entry name" value="ShlB"/>
    <property type="match status" value="1"/>
</dbReference>
<feature type="chain" id="PRO_5044372975" evidence="9">
    <location>
        <begin position="26"/>
        <end position="559"/>
    </location>
</feature>
<accession>A0A1I3KMM2</accession>
<feature type="signal peptide" evidence="9">
    <location>
        <begin position="1"/>
        <end position="25"/>
    </location>
</feature>
<evidence type="ECO:0000256" key="2">
    <source>
        <dbReference type="ARBA" id="ARBA00009055"/>
    </source>
</evidence>
<evidence type="ECO:0000256" key="5">
    <source>
        <dbReference type="ARBA" id="ARBA00022692"/>
    </source>
</evidence>
<keyword evidence="4" id="KW-1134">Transmembrane beta strand</keyword>